<dbReference type="EMBL" id="CP116394">
    <property type="protein sequence ID" value="WCE45981.1"/>
    <property type="molecule type" value="Genomic_DNA"/>
</dbReference>
<dbReference type="AlphaFoldDB" id="A0AB38XPC7"/>
<evidence type="ECO:0000313" key="3">
    <source>
        <dbReference type="EMBL" id="WCE45981.1"/>
    </source>
</evidence>
<dbReference type="PANTHER" id="PTHR42824">
    <property type="entry name" value="GLUTAMINE AMIDOTRANSFERASE"/>
    <property type="match status" value="1"/>
</dbReference>
<dbReference type="KEGG" id="wne:PIG85_10110"/>
<dbReference type="PROSITE" id="PS51278">
    <property type="entry name" value="GATASE_TYPE_2"/>
    <property type="match status" value="1"/>
</dbReference>
<evidence type="ECO:0000256" key="1">
    <source>
        <dbReference type="ARBA" id="ARBA00022962"/>
    </source>
</evidence>
<feature type="domain" description="Glutamine amidotransferase type-2" evidence="2">
    <location>
        <begin position="2"/>
        <end position="277"/>
    </location>
</feature>
<dbReference type="InterPro" id="IPR029055">
    <property type="entry name" value="Ntn_hydrolases_N"/>
</dbReference>
<dbReference type="InterPro" id="IPR026869">
    <property type="entry name" value="EgtC-like"/>
</dbReference>
<keyword evidence="1 3" id="KW-0315">Glutamine amidotransferase</keyword>
<dbReference type="Pfam" id="PF13230">
    <property type="entry name" value="GATase_4"/>
    <property type="match status" value="1"/>
</dbReference>
<evidence type="ECO:0000259" key="2">
    <source>
        <dbReference type="PROSITE" id="PS51278"/>
    </source>
</evidence>
<gene>
    <name evidence="3" type="ORF">PIG85_10110</name>
</gene>
<accession>A0AB38XPC7</accession>
<dbReference type="RefSeq" id="WP_271694567.1">
    <property type="nucleotide sequence ID" value="NZ_CP116394.1"/>
</dbReference>
<organism evidence="3 4">
    <name type="scientific">Winkia neuii subsp. anitrata</name>
    <dbReference type="NCBI Taxonomy" id="29318"/>
    <lineage>
        <taxon>Bacteria</taxon>
        <taxon>Bacillati</taxon>
        <taxon>Actinomycetota</taxon>
        <taxon>Actinomycetes</taxon>
        <taxon>Actinomycetales</taxon>
        <taxon>Actinomycetaceae</taxon>
        <taxon>Winkia</taxon>
    </lineage>
</organism>
<dbReference type="Gene3D" id="3.60.20.10">
    <property type="entry name" value="Glutamine Phosphoribosylpyrophosphate, subunit 1, domain 1"/>
    <property type="match status" value="1"/>
</dbReference>
<dbReference type="InterPro" id="IPR017932">
    <property type="entry name" value="GATase_2_dom"/>
</dbReference>
<proteinExistence type="predicted"/>
<evidence type="ECO:0000313" key="4">
    <source>
        <dbReference type="Proteomes" id="UP001211044"/>
    </source>
</evidence>
<dbReference type="PANTHER" id="PTHR42824:SF1">
    <property type="entry name" value="GLUTAMINE AMIDOTRANSFERASE YAFJ-RELATED"/>
    <property type="match status" value="1"/>
</dbReference>
<dbReference type="Proteomes" id="UP001211044">
    <property type="component" value="Chromosome"/>
</dbReference>
<protein>
    <submittedName>
        <fullName evidence="3">Class II glutamine amidotransferase</fullName>
    </submittedName>
</protein>
<reference evidence="3" key="1">
    <citation type="submission" date="2023-01" db="EMBL/GenBank/DDBJ databases">
        <title>Comparative Genomic Analysis of the Clinically-Derived Winkia Strain NY0527 Provides Evidence into the Taxonomic Reassignment of Winkia neuii and Characterizes Their Virulence Traits.</title>
        <authorList>
            <person name="Cai X."/>
            <person name="Peng Y."/>
            <person name="Li M."/>
            <person name="Qiu Y."/>
            <person name="Wang Y."/>
            <person name="Xu L."/>
            <person name="Hou Q."/>
        </authorList>
    </citation>
    <scope>NUCLEOTIDE SEQUENCE</scope>
    <source>
        <strain evidence="3">NY0527</strain>
    </source>
</reference>
<sequence>MCRMLVYVGPRAKSPADILGNGLAELVDLSHEHCHGWGEATMDSAPGKFAVRRCLEPAFMCNEFARISRMPGKNVMLHLRQASTGMGQGFESSHPFIADGMAFCHNGVFKHPDRLRKWLASVGGPLPKGICDSEAYFCAIRYFAQKMDLPQAIAAAANKAIEVSDDRWLALNTMVLTDQGVYVYNLYKEGTAILRDLPDRYRIQVRGGATGHGFVAGSQGFSLGRPGQQQWMRNGQMLFARAGNGDAIDVTPAIGEASTAPPAHTVANQQVRVGVGA</sequence>
<dbReference type="SUPFAM" id="SSF56235">
    <property type="entry name" value="N-terminal nucleophile aminohydrolases (Ntn hydrolases)"/>
    <property type="match status" value="1"/>
</dbReference>
<name>A0AB38XPC7_9ACTO</name>